<dbReference type="Proteomes" id="UP000248214">
    <property type="component" value="Unassembled WGS sequence"/>
</dbReference>
<dbReference type="AlphaFoldDB" id="A0A323TJ42"/>
<dbReference type="EMBL" id="PDOD01000001">
    <property type="protein sequence ID" value="PYZ94216.1"/>
    <property type="molecule type" value="Genomic_DNA"/>
</dbReference>
<sequence>MSNQIKYVISLIIFLVIFTAGAFGHVALTKSIIEAEHDQQNYGGFQLDGSFTEFHRFQPRQYIKVIPEKKQKEGN</sequence>
<accession>A0A323TJ42</accession>
<reference evidence="1 2" key="1">
    <citation type="submission" date="2017-10" db="EMBL/GenBank/DDBJ databases">
        <title>Bacillus sp. nov., a halophilic bacterium isolated from a Keqin Lake.</title>
        <authorList>
            <person name="Wang H."/>
        </authorList>
    </citation>
    <scope>NUCLEOTIDE SEQUENCE [LARGE SCALE GENOMIC DNA]</scope>
    <source>
        <strain evidence="1 2">KQ-12</strain>
    </source>
</reference>
<evidence type="ECO:0000313" key="2">
    <source>
        <dbReference type="Proteomes" id="UP000248214"/>
    </source>
</evidence>
<comment type="caution">
    <text evidence="1">The sequence shown here is derived from an EMBL/GenBank/DDBJ whole genome shotgun (WGS) entry which is preliminary data.</text>
</comment>
<proteinExistence type="predicted"/>
<gene>
    <name evidence="1" type="ORF">CR194_01365</name>
</gene>
<protein>
    <submittedName>
        <fullName evidence="1">Uncharacterized protein</fullName>
    </submittedName>
</protein>
<dbReference type="OrthoDB" id="2943074at2"/>
<dbReference type="RefSeq" id="WP_110607851.1">
    <property type="nucleotide sequence ID" value="NZ_PDOD01000001.1"/>
</dbReference>
<keyword evidence="2" id="KW-1185">Reference proteome</keyword>
<name>A0A323TJ42_9BACI</name>
<evidence type="ECO:0000313" key="1">
    <source>
        <dbReference type="EMBL" id="PYZ94216.1"/>
    </source>
</evidence>
<organism evidence="1 2">
    <name type="scientific">Salipaludibacillus keqinensis</name>
    <dbReference type="NCBI Taxonomy" id="2045207"/>
    <lineage>
        <taxon>Bacteria</taxon>
        <taxon>Bacillati</taxon>
        <taxon>Bacillota</taxon>
        <taxon>Bacilli</taxon>
        <taxon>Bacillales</taxon>
        <taxon>Bacillaceae</taxon>
    </lineage>
</organism>